<dbReference type="Pfam" id="PF01235">
    <property type="entry name" value="Na_Ala_symp"/>
    <property type="match status" value="1"/>
</dbReference>
<name>A0AA45WVP7_9CLOT</name>
<evidence type="ECO:0000256" key="4">
    <source>
        <dbReference type="ARBA" id="ARBA00022475"/>
    </source>
</evidence>
<keyword evidence="3 9" id="KW-0813">Transport</keyword>
<organism evidence="10 11">
    <name type="scientific">Anoxynatronum buryatiense</name>
    <dbReference type="NCBI Taxonomy" id="489973"/>
    <lineage>
        <taxon>Bacteria</taxon>
        <taxon>Bacillati</taxon>
        <taxon>Bacillota</taxon>
        <taxon>Clostridia</taxon>
        <taxon>Eubacteriales</taxon>
        <taxon>Clostridiaceae</taxon>
        <taxon>Anoxynatronum</taxon>
    </lineage>
</organism>
<dbReference type="GO" id="GO:0005886">
    <property type="term" value="C:plasma membrane"/>
    <property type="evidence" value="ECO:0007669"/>
    <property type="project" value="UniProtKB-SubCell"/>
</dbReference>
<feature type="transmembrane region" description="Helical" evidence="9">
    <location>
        <begin position="20"/>
        <end position="37"/>
    </location>
</feature>
<feature type="transmembrane region" description="Helical" evidence="9">
    <location>
        <begin position="188"/>
        <end position="209"/>
    </location>
</feature>
<keyword evidence="6 9" id="KW-0769">Symport</keyword>
<evidence type="ECO:0000256" key="1">
    <source>
        <dbReference type="ARBA" id="ARBA00004651"/>
    </source>
</evidence>
<keyword evidence="8 9" id="KW-0472">Membrane</keyword>
<evidence type="ECO:0000313" key="10">
    <source>
        <dbReference type="EMBL" id="SMP49513.1"/>
    </source>
</evidence>
<comment type="similarity">
    <text evidence="2 9">Belongs to the alanine or glycine:cation symporter (AGCS) (TC 2.A.25) family.</text>
</comment>
<feature type="transmembrane region" description="Helical" evidence="9">
    <location>
        <begin position="356"/>
        <end position="380"/>
    </location>
</feature>
<sequence>MIGFVQMIESINGTINGIVWGPYMLVLLVGTGVYYSFRTNFLQVGKFGFAMKETLFKIFDKTEIAEDGDITPFQALSTALAATIGTGNIAGVATAIAIGGPGAVFWMWVSAFFGMMTKFAEVVLAIRYREKNAEGNWVGGPMYYIVDGMGANWKWLAWIFSLFGALAAFGIGNMVQANSVADALNTSFGIPHVVSGVVLAIAAGAVILGGLKRIAKVTEKIVPFMAVFYMIGAIVIVILNLVHIPEAFALIFRHAFTAKAGVGGFAGATVMMAMRFGVARGVFSNEAGLGSAPIAHAAARTDHPVRQGLWGVFEVFADTIVICTLTALTIITSGVWSSGVTGAALTTAAFNEGLPGPGGIIVAIGILFFAFSTLLSWAYYGEKCAEFILGSGFNKIYRIIWLPLIVLGSVGSLTLIWDIADTLNGLMAIPNLVALLALSGVVVNLTKEFFEKQNL</sequence>
<evidence type="ECO:0000256" key="6">
    <source>
        <dbReference type="ARBA" id="ARBA00022847"/>
    </source>
</evidence>
<dbReference type="EMBL" id="FXUF01000003">
    <property type="protein sequence ID" value="SMP49513.1"/>
    <property type="molecule type" value="Genomic_DNA"/>
</dbReference>
<dbReference type="GO" id="GO:0005283">
    <property type="term" value="F:amino acid:sodium symporter activity"/>
    <property type="evidence" value="ECO:0007669"/>
    <property type="project" value="InterPro"/>
</dbReference>
<reference evidence="10" key="1">
    <citation type="submission" date="2017-05" db="EMBL/GenBank/DDBJ databases">
        <authorList>
            <person name="Varghese N."/>
            <person name="Submissions S."/>
        </authorList>
    </citation>
    <scope>NUCLEOTIDE SEQUENCE</scope>
    <source>
        <strain evidence="10">Su22</strain>
    </source>
</reference>
<gene>
    <name evidence="10" type="ORF">SAMN06296020_103350</name>
</gene>
<dbReference type="InterPro" id="IPR001463">
    <property type="entry name" value="Na/Ala_symport"/>
</dbReference>
<feature type="transmembrane region" description="Helical" evidence="9">
    <location>
        <begin position="105"/>
        <end position="126"/>
    </location>
</feature>
<evidence type="ECO:0000256" key="5">
    <source>
        <dbReference type="ARBA" id="ARBA00022692"/>
    </source>
</evidence>
<proteinExistence type="inferred from homology"/>
<feature type="transmembrane region" description="Helical" evidence="9">
    <location>
        <begin position="155"/>
        <end position="176"/>
    </location>
</feature>
<evidence type="ECO:0000256" key="7">
    <source>
        <dbReference type="ARBA" id="ARBA00022989"/>
    </source>
</evidence>
<comment type="subcellular location">
    <subcellularLocation>
        <location evidence="1 9">Cell membrane</location>
        <topology evidence="1 9">Multi-pass membrane protein</topology>
    </subcellularLocation>
</comment>
<dbReference type="Proteomes" id="UP001158066">
    <property type="component" value="Unassembled WGS sequence"/>
</dbReference>
<dbReference type="NCBIfam" id="TIGR00835">
    <property type="entry name" value="agcS"/>
    <property type="match status" value="1"/>
</dbReference>
<feature type="transmembrane region" description="Helical" evidence="9">
    <location>
        <begin position="315"/>
        <end position="336"/>
    </location>
</feature>
<dbReference type="Gene3D" id="1.20.1740.10">
    <property type="entry name" value="Amino acid/polyamine transporter I"/>
    <property type="match status" value="1"/>
</dbReference>
<dbReference type="PANTHER" id="PTHR30330">
    <property type="entry name" value="AGSS FAMILY TRANSPORTER, SODIUM-ALANINE"/>
    <property type="match status" value="1"/>
</dbReference>
<keyword evidence="11" id="KW-1185">Reference proteome</keyword>
<keyword evidence="5 9" id="KW-0812">Transmembrane</keyword>
<feature type="transmembrane region" description="Helical" evidence="9">
    <location>
        <begin position="426"/>
        <end position="445"/>
    </location>
</feature>
<dbReference type="PANTHER" id="PTHR30330:SF3">
    <property type="entry name" value="TRANSCRIPTIONAL REGULATOR, LRP FAMILY"/>
    <property type="match status" value="1"/>
</dbReference>
<feature type="transmembrane region" description="Helical" evidence="9">
    <location>
        <begin position="256"/>
        <end position="274"/>
    </location>
</feature>
<keyword evidence="7 9" id="KW-1133">Transmembrane helix</keyword>
<dbReference type="FunFam" id="1.20.1740.10:FF:000004">
    <property type="entry name" value="Sodium:alanine symporter family protein"/>
    <property type="match status" value="1"/>
</dbReference>
<evidence type="ECO:0000313" key="11">
    <source>
        <dbReference type="Proteomes" id="UP001158066"/>
    </source>
</evidence>
<feature type="transmembrane region" description="Helical" evidence="9">
    <location>
        <begin position="400"/>
        <end position="420"/>
    </location>
</feature>
<dbReference type="AlphaFoldDB" id="A0AA45WVP7"/>
<keyword evidence="4 9" id="KW-1003">Cell membrane</keyword>
<evidence type="ECO:0000256" key="8">
    <source>
        <dbReference type="ARBA" id="ARBA00023136"/>
    </source>
</evidence>
<accession>A0AA45WVP7</accession>
<evidence type="ECO:0000256" key="9">
    <source>
        <dbReference type="RuleBase" id="RU363064"/>
    </source>
</evidence>
<evidence type="ECO:0000256" key="3">
    <source>
        <dbReference type="ARBA" id="ARBA00022448"/>
    </source>
</evidence>
<dbReference type="PRINTS" id="PR00175">
    <property type="entry name" value="NAALASMPORT"/>
</dbReference>
<evidence type="ECO:0000256" key="2">
    <source>
        <dbReference type="ARBA" id="ARBA00009261"/>
    </source>
</evidence>
<feature type="transmembrane region" description="Helical" evidence="9">
    <location>
        <begin position="79"/>
        <end position="99"/>
    </location>
</feature>
<dbReference type="PROSITE" id="PS00873">
    <property type="entry name" value="NA_ALANINE_SYMP"/>
    <property type="match status" value="1"/>
</dbReference>
<protein>
    <submittedName>
        <fullName evidence="10">Alanine or glycine:cation symporter, AGCS family</fullName>
    </submittedName>
</protein>
<feature type="transmembrane region" description="Helical" evidence="9">
    <location>
        <begin position="221"/>
        <end position="244"/>
    </location>
</feature>
<comment type="caution">
    <text evidence="10">The sequence shown here is derived from an EMBL/GenBank/DDBJ whole genome shotgun (WGS) entry which is preliminary data.</text>
</comment>